<reference evidence="2" key="1">
    <citation type="journal article" date="2023" name="Nat. Commun.">
        <title>Diploid and tetraploid genomes of Acorus and the evolution of monocots.</title>
        <authorList>
            <person name="Ma L."/>
            <person name="Liu K.W."/>
            <person name="Li Z."/>
            <person name="Hsiao Y.Y."/>
            <person name="Qi Y."/>
            <person name="Fu T."/>
            <person name="Tang G.D."/>
            <person name="Zhang D."/>
            <person name="Sun W.H."/>
            <person name="Liu D.K."/>
            <person name="Li Y."/>
            <person name="Chen G.Z."/>
            <person name="Liu X.D."/>
            <person name="Liao X.Y."/>
            <person name="Jiang Y.T."/>
            <person name="Yu X."/>
            <person name="Hao Y."/>
            <person name="Huang J."/>
            <person name="Zhao X.W."/>
            <person name="Ke S."/>
            <person name="Chen Y.Y."/>
            <person name="Wu W.L."/>
            <person name="Hsu J.L."/>
            <person name="Lin Y.F."/>
            <person name="Huang M.D."/>
            <person name="Li C.Y."/>
            <person name="Huang L."/>
            <person name="Wang Z.W."/>
            <person name="Zhao X."/>
            <person name="Zhong W.Y."/>
            <person name="Peng D.H."/>
            <person name="Ahmad S."/>
            <person name="Lan S."/>
            <person name="Zhang J.S."/>
            <person name="Tsai W.C."/>
            <person name="Van de Peer Y."/>
            <person name="Liu Z.J."/>
        </authorList>
    </citation>
    <scope>NUCLEOTIDE SEQUENCE</scope>
    <source>
        <strain evidence="2">SCP</strain>
    </source>
</reference>
<sequence>MEMFEEFHSGQQGCGCLNATFIALIPKNSGADRVSNYRPISLLNSSYKIIAKVLASQLRSVLKELVDLSQSAFIQGRSLLDGFLIAQECVAGAHNSKRTSFLCKLDFEKAYDSVRWDFLWQLLKDYGFSSKQLWWLKECISTVKLSILVNGKAVGRMIYKGVSLGWIHGLEVTKGGSRVSHIQYADDTILLCDKRESNLDSFVFIIKCFGNLSVLKVNLNKSNLFGIHIPLDKIPVDILNEVDKIRRRFLWRGTKDGGSGPYLAKWDLVCRDKKDGGMGILNLQNMNKALLGKWLWRLIAYQDSLRIRVIREKYYKKCTRLELIPHFRDAMSKIWKDIPEGA</sequence>
<dbReference type="InterPro" id="IPR043502">
    <property type="entry name" value="DNA/RNA_pol_sf"/>
</dbReference>
<comment type="caution">
    <text evidence="2">The sequence shown here is derived from an EMBL/GenBank/DDBJ whole genome shotgun (WGS) entry which is preliminary data.</text>
</comment>
<accession>A0AAV9BEV5</accession>
<reference evidence="2" key="2">
    <citation type="submission" date="2023-06" db="EMBL/GenBank/DDBJ databases">
        <authorList>
            <person name="Ma L."/>
            <person name="Liu K.-W."/>
            <person name="Li Z."/>
            <person name="Hsiao Y.-Y."/>
            <person name="Qi Y."/>
            <person name="Fu T."/>
            <person name="Tang G."/>
            <person name="Zhang D."/>
            <person name="Sun W.-H."/>
            <person name="Liu D.-K."/>
            <person name="Li Y."/>
            <person name="Chen G.-Z."/>
            <person name="Liu X.-D."/>
            <person name="Liao X.-Y."/>
            <person name="Jiang Y.-T."/>
            <person name="Yu X."/>
            <person name="Hao Y."/>
            <person name="Huang J."/>
            <person name="Zhao X.-W."/>
            <person name="Ke S."/>
            <person name="Chen Y.-Y."/>
            <person name="Wu W.-L."/>
            <person name="Hsu J.-L."/>
            <person name="Lin Y.-F."/>
            <person name="Huang M.-D."/>
            <person name="Li C.-Y."/>
            <person name="Huang L."/>
            <person name="Wang Z.-W."/>
            <person name="Zhao X."/>
            <person name="Zhong W.-Y."/>
            <person name="Peng D.-H."/>
            <person name="Ahmad S."/>
            <person name="Lan S."/>
            <person name="Zhang J.-S."/>
            <person name="Tsai W.-C."/>
            <person name="Van De Peer Y."/>
            <person name="Liu Z.-J."/>
        </authorList>
    </citation>
    <scope>NUCLEOTIDE SEQUENCE</scope>
    <source>
        <strain evidence="2">SCP</strain>
        <tissue evidence="2">Leaves</tissue>
    </source>
</reference>
<evidence type="ECO:0000313" key="2">
    <source>
        <dbReference type="EMBL" id="KAK1274779.1"/>
    </source>
</evidence>
<dbReference type="SUPFAM" id="SSF56672">
    <property type="entry name" value="DNA/RNA polymerases"/>
    <property type="match status" value="1"/>
</dbReference>
<dbReference type="Pfam" id="PF00078">
    <property type="entry name" value="RVT_1"/>
    <property type="match status" value="1"/>
</dbReference>
<dbReference type="PANTHER" id="PTHR19446">
    <property type="entry name" value="REVERSE TRANSCRIPTASES"/>
    <property type="match status" value="1"/>
</dbReference>
<protein>
    <recommendedName>
        <fullName evidence="1">Reverse transcriptase domain-containing protein</fullName>
    </recommendedName>
</protein>
<dbReference type="AlphaFoldDB" id="A0AAV9BEV5"/>
<evidence type="ECO:0000313" key="3">
    <source>
        <dbReference type="Proteomes" id="UP001179952"/>
    </source>
</evidence>
<dbReference type="Proteomes" id="UP001179952">
    <property type="component" value="Unassembled WGS sequence"/>
</dbReference>
<dbReference type="CDD" id="cd01650">
    <property type="entry name" value="RT_nLTR_like"/>
    <property type="match status" value="1"/>
</dbReference>
<feature type="domain" description="Reverse transcriptase" evidence="1">
    <location>
        <begin position="6"/>
        <end position="256"/>
    </location>
</feature>
<organism evidence="2 3">
    <name type="scientific">Acorus gramineus</name>
    <name type="common">Dwarf sweet flag</name>
    <dbReference type="NCBI Taxonomy" id="55184"/>
    <lineage>
        <taxon>Eukaryota</taxon>
        <taxon>Viridiplantae</taxon>
        <taxon>Streptophyta</taxon>
        <taxon>Embryophyta</taxon>
        <taxon>Tracheophyta</taxon>
        <taxon>Spermatophyta</taxon>
        <taxon>Magnoliopsida</taxon>
        <taxon>Liliopsida</taxon>
        <taxon>Acoraceae</taxon>
        <taxon>Acorus</taxon>
    </lineage>
</organism>
<dbReference type="EMBL" id="JAUJYN010000003">
    <property type="protein sequence ID" value="KAK1274779.1"/>
    <property type="molecule type" value="Genomic_DNA"/>
</dbReference>
<dbReference type="PROSITE" id="PS50878">
    <property type="entry name" value="RT_POL"/>
    <property type="match status" value="1"/>
</dbReference>
<keyword evidence="3" id="KW-1185">Reference proteome</keyword>
<proteinExistence type="predicted"/>
<gene>
    <name evidence="2" type="ORF">QJS04_geneDACA000807</name>
</gene>
<dbReference type="InterPro" id="IPR000477">
    <property type="entry name" value="RT_dom"/>
</dbReference>
<evidence type="ECO:0000259" key="1">
    <source>
        <dbReference type="PROSITE" id="PS50878"/>
    </source>
</evidence>
<name>A0AAV9BEV5_ACOGR</name>